<evidence type="ECO:0000313" key="2">
    <source>
        <dbReference type="EMBL" id="RZB82318.1"/>
    </source>
</evidence>
<evidence type="ECO:0000313" key="3">
    <source>
        <dbReference type="Proteomes" id="UP000289340"/>
    </source>
</evidence>
<dbReference type="Proteomes" id="UP000289340">
    <property type="component" value="Chromosome 11"/>
</dbReference>
<keyword evidence="1" id="KW-0812">Transmembrane</keyword>
<name>A0A445I8W3_GLYSO</name>
<reference evidence="2 3" key="1">
    <citation type="submission" date="2018-09" db="EMBL/GenBank/DDBJ databases">
        <title>A high-quality reference genome of wild soybean provides a powerful tool to mine soybean genomes.</title>
        <authorList>
            <person name="Xie M."/>
            <person name="Chung C.Y.L."/>
            <person name="Li M.-W."/>
            <person name="Wong F.-L."/>
            <person name="Chan T.-F."/>
            <person name="Lam H.-M."/>
        </authorList>
    </citation>
    <scope>NUCLEOTIDE SEQUENCE [LARGE SCALE GENOMIC DNA]</scope>
    <source>
        <strain evidence="3">cv. W05</strain>
        <tissue evidence="2">Hypocotyl of etiolated seedlings</tissue>
    </source>
</reference>
<dbReference type="EMBL" id="QZWG01000011">
    <property type="protein sequence ID" value="RZB82318.1"/>
    <property type="molecule type" value="Genomic_DNA"/>
</dbReference>
<sequence length="97" mass="11107">QIDDEENSRTKVPIRYLQQKPRERMANASLHHQLALFMFLFLVASGLTQQTFAKGDQCKADKDCYPYCSHRPDCPTLCLGGYCLCNCLPTEVHIQQN</sequence>
<feature type="transmembrane region" description="Helical" evidence="1">
    <location>
        <begin position="30"/>
        <end position="47"/>
    </location>
</feature>
<accession>A0A445I8W3</accession>
<protein>
    <submittedName>
        <fullName evidence="2">Uncharacterized protein</fullName>
    </submittedName>
</protein>
<organism evidence="2 3">
    <name type="scientific">Glycine soja</name>
    <name type="common">Wild soybean</name>
    <dbReference type="NCBI Taxonomy" id="3848"/>
    <lineage>
        <taxon>Eukaryota</taxon>
        <taxon>Viridiplantae</taxon>
        <taxon>Streptophyta</taxon>
        <taxon>Embryophyta</taxon>
        <taxon>Tracheophyta</taxon>
        <taxon>Spermatophyta</taxon>
        <taxon>Magnoliopsida</taxon>
        <taxon>eudicotyledons</taxon>
        <taxon>Gunneridae</taxon>
        <taxon>Pentapetalae</taxon>
        <taxon>rosids</taxon>
        <taxon>fabids</taxon>
        <taxon>Fabales</taxon>
        <taxon>Fabaceae</taxon>
        <taxon>Papilionoideae</taxon>
        <taxon>50 kb inversion clade</taxon>
        <taxon>NPAAA clade</taxon>
        <taxon>indigoferoid/millettioid clade</taxon>
        <taxon>Phaseoleae</taxon>
        <taxon>Glycine</taxon>
        <taxon>Glycine subgen. Soja</taxon>
    </lineage>
</organism>
<keyword evidence="1" id="KW-0472">Membrane</keyword>
<comment type="caution">
    <text evidence="2">The sequence shown here is derived from an EMBL/GenBank/DDBJ whole genome shotgun (WGS) entry which is preliminary data.</text>
</comment>
<gene>
    <name evidence="2" type="ORF">D0Y65_031467</name>
</gene>
<dbReference type="AlphaFoldDB" id="A0A445I8W3"/>
<proteinExistence type="predicted"/>
<feature type="non-terminal residue" evidence="2">
    <location>
        <position position="1"/>
    </location>
</feature>
<keyword evidence="1" id="KW-1133">Transmembrane helix</keyword>
<evidence type="ECO:0000256" key="1">
    <source>
        <dbReference type="SAM" id="Phobius"/>
    </source>
</evidence>
<keyword evidence="3" id="KW-1185">Reference proteome</keyword>